<evidence type="ECO:0000313" key="1">
    <source>
        <dbReference type="EMBL" id="RDX50163.1"/>
    </source>
</evidence>
<reference evidence="1 2" key="1">
    <citation type="journal article" date="2018" name="Biotechnol. Biofuels">
        <title>Integrative visual omics of the white-rot fungus Polyporus brumalis exposes the biotechnological potential of its oxidative enzymes for delignifying raw plant biomass.</title>
        <authorList>
            <person name="Miyauchi S."/>
            <person name="Rancon A."/>
            <person name="Drula E."/>
            <person name="Hage H."/>
            <person name="Chaduli D."/>
            <person name="Favel A."/>
            <person name="Grisel S."/>
            <person name="Henrissat B."/>
            <person name="Herpoel-Gimbert I."/>
            <person name="Ruiz-Duenas F.J."/>
            <person name="Chevret D."/>
            <person name="Hainaut M."/>
            <person name="Lin J."/>
            <person name="Wang M."/>
            <person name="Pangilinan J."/>
            <person name="Lipzen A."/>
            <person name="Lesage-Meessen L."/>
            <person name="Navarro D."/>
            <person name="Riley R."/>
            <person name="Grigoriev I.V."/>
            <person name="Zhou S."/>
            <person name="Raouche S."/>
            <person name="Rosso M.N."/>
        </authorList>
    </citation>
    <scope>NUCLEOTIDE SEQUENCE [LARGE SCALE GENOMIC DNA]</scope>
    <source>
        <strain evidence="1 2">BRFM 1820</strain>
    </source>
</reference>
<dbReference type="Proteomes" id="UP000256964">
    <property type="component" value="Unassembled WGS sequence"/>
</dbReference>
<sequence length="208" mass="23635">MCGSSALCRLRRLAASSRLDGSWKVFVRQPSSYLRSSPRIHSRLVLNSGCVLLRFCALKHANGPLTLENLAGGDVALTAEEKQAVERIIQEHLVKGRLLLAAASKFGEQVDVMHAPWQWEVRPGAKHHRLPVIRMLRSSDRFQMSPDYILTVTPFTLVHQYPIHAGFDAEDAQPSLSRRILRYRVRRSQQQRELKTLAVEQCRRTASM</sequence>
<proteinExistence type="predicted"/>
<organism evidence="1 2">
    <name type="scientific">Lentinus brumalis</name>
    <dbReference type="NCBI Taxonomy" id="2498619"/>
    <lineage>
        <taxon>Eukaryota</taxon>
        <taxon>Fungi</taxon>
        <taxon>Dikarya</taxon>
        <taxon>Basidiomycota</taxon>
        <taxon>Agaricomycotina</taxon>
        <taxon>Agaricomycetes</taxon>
        <taxon>Polyporales</taxon>
        <taxon>Polyporaceae</taxon>
        <taxon>Lentinus</taxon>
    </lineage>
</organism>
<protein>
    <submittedName>
        <fullName evidence="1">Uncharacterized protein</fullName>
    </submittedName>
</protein>
<keyword evidence="2" id="KW-1185">Reference proteome</keyword>
<evidence type="ECO:0000313" key="2">
    <source>
        <dbReference type="Proteomes" id="UP000256964"/>
    </source>
</evidence>
<name>A0A371DCC0_9APHY</name>
<dbReference type="EMBL" id="KZ857401">
    <property type="protein sequence ID" value="RDX50163.1"/>
    <property type="molecule type" value="Genomic_DNA"/>
</dbReference>
<accession>A0A371DCC0</accession>
<gene>
    <name evidence="1" type="ORF">OH76DRAFT_487575</name>
</gene>
<dbReference type="AlphaFoldDB" id="A0A371DCC0"/>